<proteinExistence type="predicted"/>
<dbReference type="EMBL" id="BONV01000004">
    <property type="protein sequence ID" value="GIG78437.1"/>
    <property type="molecule type" value="Genomic_DNA"/>
</dbReference>
<evidence type="ECO:0000313" key="3">
    <source>
        <dbReference type="Proteomes" id="UP000630097"/>
    </source>
</evidence>
<sequence length="297" mass="33673">MMRTTDMLVSIGLPVRNGADTMRDAVKSVLEQDHERLELVISDNASTDDTEEFCRELARSDNRVVYHRHPHDVGIIKNFRYVQTLAKGTFLRWMGDDDALEPGCVSKSLEVFAEDPRLILVTAGMSYNEPDGTVMTPPAYRETGLLSDDPVDRLAEILRVLTAEHLLLDPLYALVRREQVAALPRPVMIREDEVFAMILALAAPWGHVPEVLSSRNLRRRRLPDVAHTLGVPGWTAHFANTLQFRAVLQHLNTLDLTPEQIRRARAEVAKTYLRRQKQTLSRRSRKVVRLATGGGRR</sequence>
<dbReference type="Proteomes" id="UP000630097">
    <property type="component" value="Unassembled WGS sequence"/>
</dbReference>
<gene>
    <name evidence="2" type="ORF">Pka01_15640</name>
</gene>
<dbReference type="SUPFAM" id="SSF53448">
    <property type="entry name" value="Nucleotide-diphospho-sugar transferases"/>
    <property type="match status" value="1"/>
</dbReference>
<evidence type="ECO:0000259" key="1">
    <source>
        <dbReference type="Pfam" id="PF00535"/>
    </source>
</evidence>
<keyword evidence="3" id="KW-1185">Reference proteome</keyword>
<dbReference type="Pfam" id="PF00535">
    <property type="entry name" value="Glycos_transf_2"/>
    <property type="match status" value="1"/>
</dbReference>
<comment type="caution">
    <text evidence="2">The sequence shown here is derived from an EMBL/GenBank/DDBJ whole genome shotgun (WGS) entry which is preliminary data.</text>
</comment>
<organism evidence="2 3">
    <name type="scientific">Planotetraspora kaengkrachanensis</name>
    <dbReference type="NCBI Taxonomy" id="575193"/>
    <lineage>
        <taxon>Bacteria</taxon>
        <taxon>Bacillati</taxon>
        <taxon>Actinomycetota</taxon>
        <taxon>Actinomycetes</taxon>
        <taxon>Streptosporangiales</taxon>
        <taxon>Streptosporangiaceae</taxon>
        <taxon>Planotetraspora</taxon>
    </lineage>
</organism>
<dbReference type="InterPro" id="IPR029044">
    <property type="entry name" value="Nucleotide-diphossugar_trans"/>
</dbReference>
<dbReference type="InterPro" id="IPR050834">
    <property type="entry name" value="Glycosyltransf_2"/>
</dbReference>
<protein>
    <recommendedName>
        <fullName evidence="1">Glycosyltransferase 2-like domain-containing protein</fullName>
    </recommendedName>
</protein>
<name>A0A8J3PQT9_9ACTN</name>
<accession>A0A8J3PQT9</accession>
<dbReference type="Gene3D" id="3.90.550.10">
    <property type="entry name" value="Spore Coat Polysaccharide Biosynthesis Protein SpsA, Chain A"/>
    <property type="match status" value="1"/>
</dbReference>
<dbReference type="CDD" id="cd00761">
    <property type="entry name" value="Glyco_tranf_GTA_type"/>
    <property type="match status" value="1"/>
</dbReference>
<dbReference type="AlphaFoldDB" id="A0A8J3PQT9"/>
<dbReference type="PANTHER" id="PTHR43685">
    <property type="entry name" value="GLYCOSYLTRANSFERASE"/>
    <property type="match status" value="1"/>
</dbReference>
<reference evidence="2 3" key="1">
    <citation type="submission" date="2021-01" db="EMBL/GenBank/DDBJ databases">
        <title>Whole genome shotgun sequence of Planotetraspora kaengkrachanensis NBRC 104272.</title>
        <authorList>
            <person name="Komaki H."/>
            <person name="Tamura T."/>
        </authorList>
    </citation>
    <scope>NUCLEOTIDE SEQUENCE [LARGE SCALE GENOMIC DNA]</scope>
    <source>
        <strain evidence="2 3">NBRC 104272</strain>
    </source>
</reference>
<dbReference type="PANTHER" id="PTHR43685:SF2">
    <property type="entry name" value="GLYCOSYLTRANSFERASE 2-LIKE DOMAIN-CONTAINING PROTEIN"/>
    <property type="match status" value="1"/>
</dbReference>
<dbReference type="InterPro" id="IPR001173">
    <property type="entry name" value="Glyco_trans_2-like"/>
</dbReference>
<evidence type="ECO:0000313" key="2">
    <source>
        <dbReference type="EMBL" id="GIG78437.1"/>
    </source>
</evidence>
<feature type="domain" description="Glycosyltransferase 2-like" evidence="1">
    <location>
        <begin position="10"/>
        <end position="136"/>
    </location>
</feature>